<organism evidence="13 14">
    <name type="scientific">Sinocyclocheilus grahami</name>
    <name type="common">Dianchi golden-line fish</name>
    <name type="synonym">Barbus grahami</name>
    <dbReference type="NCBI Taxonomy" id="75366"/>
    <lineage>
        <taxon>Eukaryota</taxon>
        <taxon>Metazoa</taxon>
        <taxon>Chordata</taxon>
        <taxon>Craniata</taxon>
        <taxon>Vertebrata</taxon>
        <taxon>Euteleostomi</taxon>
        <taxon>Actinopterygii</taxon>
        <taxon>Neopterygii</taxon>
        <taxon>Teleostei</taxon>
        <taxon>Ostariophysi</taxon>
        <taxon>Cypriniformes</taxon>
        <taxon>Cyprinidae</taxon>
        <taxon>Cyprininae</taxon>
        <taxon>Sinocyclocheilus</taxon>
    </lineage>
</organism>
<dbReference type="InterPro" id="IPR002213">
    <property type="entry name" value="UDP_glucos_trans"/>
</dbReference>
<dbReference type="Ensembl" id="ENSSGRT00000113250.1">
    <property type="protein sequence ID" value="ENSSGRP00000106571.1"/>
    <property type="gene ID" value="ENSSGRG00000052656.1"/>
</dbReference>
<evidence type="ECO:0000313" key="13">
    <source>
        <dbReference type="Ensembl" id="ENSSGRP00000106571.1"/>
    </source>
</evidence>
<evidence type="ECO:0000256" key="12">
    <source>
        <dbReference type="SAM" id="Phobius"/>
    </source>
</evidence>
<keyword evidence="4 11" id="KW-0328">Glycosyltransferase</keyword>
<evidence type="ECO:0000256" key="3">
    <source>
        <dbReference type="ARBA" id="ARBA00012544"/>
    </source>
</evidence>
<evidence type="ECO:0000256" key="8">
    <source>
        <dbReference type="ARBA" id="ARBA00022989"/>
    </source>
</evidence>
<dbReference type="FunFam" id="3.40.50.2000:FF:000176">
    <property type="entry name" value="UDP glucuronosyltransferase 1 family, polypeptide A7"/>
    <property type="match status" value="1"/>
</dbReference>
<keyword evidence="14" id="KW-1185">Reference proteome</keyword>
<keyword evidence="8 12" id="KW-1133">Transmembrane helix</keyword>
<gene>
    <name evidence="13" type="primary">LOC107556441</name>
</gene>
<reference evidence="13" key="1">
    <citation type="submission" date="2025-08" db="UniProtKB">
        <authorList>
            <consortium name="Ensembl"/>
        </authorList>
    </citation>
    <scope>IDENTIFICATION</scope>
</reference>
<evidence type="ECO:0000256" key="5">
    <source>
        <dbReference type="ARBA" id="ARBA00022679"/>
    </source>
</evidence>
<dbReference type="InterPro" id="IPR035595">
    <property type="entry name" value="UDP_glycos_trans_CS"/>
</dbReference>
<dbReference type="GO" id="GO:0015020">
    <property type="term" value="F:glucuronosyltransferase activity"/>
    <property type="evidence" value="ECO:0007669"/>
    <property type="project" value="UniProtKB-EC"/>
</dbReference>
<dbReference type="Pfam" id="PF00201">
    <property type="entry name" value="UDPGT"/>
    <property type="match status" value="1"/>
</dbReference>
<keyword evidence="10" id="KW-0325">Glycoprotein</keyword>
<dbReference type="PROSITE" id="PS00375">
    <property type="entry name" value="UDPGT"/>
    <property type="match status" value="1"/>
</dbReference>
<dbReference type="PANTHER" id="PTHR48043:SF161">
    <property type="entry name" value="UDP GLUCURONOSYLTRANSFERASE FAMILY 1 MEMBER A1"/>
    <property type="match status" value="1"/>
</dbReference>
<dbReference type="GO" id="GO:0005789">
    <property type="term" value="C:endoplasmic reticulum membrane"/>
    <property type="evidence" value="ECO:0007669"/>
    <property type="project" value="UniProtKB-SubCell"/>
</dbReference>
<evidence type="ECO:0000256" key="4">
    <source>
        <dbReference type="ARBA" id="ARBA00022676"/>
    </source>
</evidence>
<dbReference type="Gene3D" id="3.40.50.2000">
    <property type="entry name" value="Glycogen Phosphorylase B"/>
    <property type="match status" value="2"/>
</dbReference>
<evidence type="ECO:0000313" key="14">
    <source>
        <dbReference type="Proteomes" id="UP000472262"/>
    </source>
</evidence>
<reference evidence="13" key="2">
    <citation type="submission" date="2025-09" db="UniProtKB">
        <authorList>
            <consortium name="Ensembl"/>
        </authorList>
    </citation>
    <scope>IDENTIFICATION</scope>
</reference>
<accession>A0A672SWA4</accession>
<dbReference type="FunCoup" id="A0A672SWA4">
    <property type="interactions" value="272"/>
</dbReference>
<keyword evidence="5 11" id="KW-0808">Transferase</keyword>
<feature type="transmembrane region" description="Helical" evidence="12">
    <location>
        <begin position="548"/>
        <end position="571"/>
    </location>
</feature>
<comment type="subcellular location">
    <subcellularLocation>
        <location evidence="1">Endoplasmic reticulum membrane</location>
        <topology evidence="1">Single-pass membrane protein</topology>
    </subcellularLocation>
</comment>
<dbReference type="CDD" id="cd03784">
    <property type="entry name" value="GT1_Gtf-like"/>
    <property type="match status" value="1"/>
</dbReference>
<protein>
    <recommendedName>
        <fullName evidence="3">glucuronosyltransferase</fullName>
        <ecNumber evidence="3">2.4.1.17</ecNumber>
    </recommendedName>
</protein>
<name>A0A672SWA4_SINGR</name>
<dbReference type="InParanoid" id="A0A672SWA4"/>
<evidence type="ECO:0000256" key="9">
    <source>
        <dbReference type="ARBA" id="ARBA00023136"/>
    </source>
</evidence>
<evidence type="ECO:0000256" key="10">
    <source>
        <dbReference type="ARBA" id="ARBA00023180"/>
    </source>
</evidence>
<dbReference type="FunFam" id="3.40.50.2000:FF:000001">
    <property type="entry name" value="UDP-glucuronosyltransferase"/>
    <property type="match status" value="1"/>
</dbReference>
<evidence type="ECO:0000256" key="6">
    <source>
        <dbReference type="ARBA" id="ARBA00022692"/>
    </source>
</evidence>
<evidence type="ECO:0000256" key="1">
    <source>
        <dbReference type="ARBA" id="ARBA00004389"/>
    </source>
</evidence>
<dbReference type="InterPro" id="IPR050271">
    <property type="entry name" value="UDP-glycosyltransferase"/>
</dbReference>
<proteinExistence type="inferred from homology"/>
<sequence>MTEHKSLRSFDVLYTHAASDLSKPTPLLSSFEVPPLLKTSPILLNVLYFCWSCTNITKMVRALTVPALGLLALLCLFSSEPVQAGKVLVMPVDGSHWLSMKILVEELSQRGHEMVVLVPETSILIGKSGNYTTKSFRVPYTLAELNAILDHIRKNALEKPPQLTDIIVNLGTLMQFTDMQVKACEGLLYDKSLMKSLRETGFDVLLTDPFLPCGTIIADSFSLPAVYFLHGLPCRLDEAAAQCPSPPSFVPRFFTGFSDKMTFPQRVRNMLMTVFEKYVCHKLFASFGELASRYLQKDTTYKELLSHGAVWLLRYDFTFEYPKPQMPNMVQIGGINCAKKGPLTKELEEFVNGSGEHGFVVFTLGSMVSQLPEAKARELFEAFRQIPQRVLWRHTGPVPENAPKNVKLMKWLPQNDLLGHPKVKAFITHGGSHGIYEGICNGVPMVMLPLFGDQGDNVQRLVSRGVAEALSIHDLTAEKLLVALRKVINDKSYKEKITELSAIHRDRPIEPLDLAVFWTEFVMRHKGAAHLRPAAHELNWIQYHSLDVIGFLLLILVTVIFVTVKSCMFCFRKCFKKTQKKKKE</sequence>
<keyword evidence="7" id="KW-0256">Endoplasmic reticulum</keyword>
<dbReference type="EC" id="2.4.1.17" evidence="3"/>
<evidence type="ECO:0000256" key="7">
    <source>
        <dbReference type="ARBA" id="ARBA00022824"/>
    </source>
</evidence>
<dbReference type="AlphaFoldDB" id="A0A672SWA4"/>
<comment type="similarity">
    <text evidence="2 11">Belongs to the UDP-glycosyltransferase family.</text>
</comment>
<dbReference type="PANTHER" id="PTHR48043">
    <property type="entry name" value="EG:EG0003.4 PROTEIN-RELATED"/>
    <property type="match status" value="1"/>
</dbReference>
<evidence type="ECO:0000256" key="11">
    <source>
        <dbReference type="RuleBase" id="RU003718"/>
    </source>
</evidence>
<evidence type="ECO:0000256" key="2">
    <source>
        <dbReference type="ARBA" id="ARBA00009995"/>
    </source>
</evidence>
<dbReference type="SUPFAM" id="SSF53756">
    <property type="entry name" value="UDP-Glycosyltransferase/glycogen phosphorylase"/>
    <property type="match status" value="1"/>
</dbReference>
<dbReference type="Proteomes" id="UP000472262">
    <property type="component" value="Unassembled WGS sequence"/>
</dbReference>
<keyword evidence="6 12" id="KW-0812">Transmembrane</keyword>
<keyword evidence="9 12" id="KW-0472">Membrane</keyword>